<protein>
    <recommendedName>
        <fullName evidence="3">Type VI secretion system tube protein Hcp</fullName>
    </recommendedName>
</protein>
<name>A0A7D5M4D0_9ARCH</name>
<dbReference type="PANTHER" id="PTHR36152:SF1">
    <property type="entry name" value="UBIQUITIN-LIKE DOMAIN-CONTAINING PROTEIN"/>
    <property type="match status" value="1"/>
</dbReference>
<dbReference type="PANTHER" id="PTHR36152">
    <property type="entry name" value="CYTOPLASMIC PROTEIN-RELATED"/>
    <property type="match status" value="1"/>
</dbReference>
<dbReference type="GeneID" id="56060741"/>
<dbReference type="Gene3D" id="2.30.110.20">
    <property type="entry name" value="Hcp1-like"/>
    <property type="match status" value="1"/>
</dbReference>
<reference evidence="1 2" key="1">
    <citation type="submission" date="2018-02" db="EMBL/GenBank/DDBJ databases">
        <title>Complete genome of Nitrosopumilus oxyclinae HCE1.</title>
        <authorList>
            <person name="Qin W."/>
            <person name="Zheng Y."/>
            <person name="Stahl D.A."/>
        </authorList>
    </citation>
    <scope>NUCLEOTIDE SEQUENCE [LARGE SCALE GENOMIC DNA]</scope>
    <source>
        <strain evidence="1 2">HCE1</strain>
    </source>
</reference>
<dbReference type="Pfam" id="PF05638">
    <property type="entry name" value="T6SS_HCP"/>
    <property type="match status" value="1"/>
</dbReference>
<evidence type="ECO:0000313" key="1">
    <source>
        <dbReference type="EMBL" id="QLH04270.1"/>
    </source>
</evidence>
<dbReference type="OrthoDB" id="375265at2157"/>
<dbReference type="KEGG" id="nox:C5F49_02275"/>
<dbReference type="InterPro" id="IPR053165">
    <property type="entry name" value="HSI-I_assembly_Hcp1"/>
</dbReference>
<dbReference type="Proteomes" id="UP000509441">
    <property type="component" value="Chromosome"/>
</dbReference>
<accession>A0A7D5M4D0</accession>
<evidence type="ECO:0008006" key="3">
    <source>
        <dbReference type="Google" id="ProtNLM"/>
    </source>
</evidence>
<dbReference type="EMBL" id="CP026994">
    <property type="protein sequence ID" value="QLH04270.1"/>
    <property type="molecule type" value="Genomic_DNA"/>
</dbReference>
<dbReference type="AlphaFoldDB" id="A0A7D5M4D0"/>
<gene>
    <name evidence="1" type="ORF">C5F49_02275</name>
</gene>
<dbReference type="SUPFAM" id="SSF141452">
    <property type="entry name" value="Hcp1-like"/>
    <property type="match status" value="1"/>
</dbReference>
<organism evidence="1 2">
    <name type="scientific">Nitrosopumilus oxyclinae</name>
    <dbReference type="NCBI Taxonomy" id="1959104"/>
    <lineage>
        <taxon>Archaea</taxon>
        <taxon>Nitrososphaerota</taxon>
        <taxon>Nitrososphaeria</taxon>
        <taxon>Nitrosopumilales</taxon>
        <taxon>Nitrosopumilaceae</taxon>
        <taxon>Nitrosopumilus</taxon>
    </lineage>
</organism>
<dbReference type="InterPro" id="IPR036624">
    <property type="entry name" value="Hcp1-lik_sf"/>
</dbReference>
<proteinExistence type="predicted"/>
<keyword evidence="2" id="KW-1185">Reference proteome</keyword>
<evidence type="ECO:0000313" key="2">
    <source>
        <dbReference type="Proteomes" id="UP000509441"/>
    </source>
</evidence>
<dbReference type="RefSeq" id="WP_179363147.1">
    <property type="nucleotide sequence ID" value="NZ_CP026994.1"/>
</dbReference>
<dbReference type="InterPro" id="IPR008514">
    <property type="entry name" value="T6SS_Hcp"/>
</dbReference>
<sequence>MTSKTIIAGLVALAFVAGTIMTGTTVYAEHKPGHQTNSGGLGDLQKQVDENSGHITVLKGQADGFDTEMVQLQARASALEESQASVDSFFDIFIEFYESPDSFFDIFTDASGNRIDSFFDVFTEISVHDADVERIDTEIVSLDLRIDDQQDQIDALVTNPPSESASTSAYIKFDGVDGEAIDKDHQGWSDLLSFDQGLHQPGGAATGSTRTRGDVVMDDVVIVKELDKASPKIAESVALGKVYPKVEINLTATYGDAGRLTYYAYELTNVLVTSYNISGSGQGEDVPAESFSLNFEEIKVTYTERDSNGDKKGNVEYSWKVEEGTS</sequence>
<dbReference type="NCBIfam" id="TIGR03344">
    <property type="entry name" value="VI_effect_Hcp1"/>
    <property type="match status" value="1"/>
</dbReference>